<evidence type="ECO:0000313" key="13">
    <source>
        <dbReference type="Proteomes" id="UP000217448"/>
    </source>
</evidence>
<feature type="domain" description="Tripartite ATP-independent periplasmic transporters DctQ component" evidence="10">
    <location>
        <begin position="28"/>
        <end position="154"/>
    </location>
</feature>
<dbReference type="InterPro" id="IPR007387">
    <property type="entry name" value="TRAP_DctQ"/>
</dbReference>
<dbReference type="EMBL" id="NTHN01000119">
    <property type="protein sequence ID" value="PBD19574.1"/>
    <property type="molecule type" value="Genomic_DNA"/>
</dbReference>
<keyword evidence="13" id="KW-1185">Reference proteome</keyword>
<reference evidence="11" key="3">
    <citation type="submission" date="2024-05" db="EMBL/GenBank/DDBJ databases">
        <title>Yangia mangrovi SAOS 153D genome.</title>
        <authorList>
            <person name="Verma A."/>
            <person name="Pal Y."/>
            <person name="Sundharam S."/>
            <person name="Bisht B."/>
            <person name="Srinivasan K."/>
        </authorList>
    </citation>
    <scope>NUCLEOTIDE SEQUENCE</scope>
    <source>
        <strain evidence="11">SAOS 153D</strain>
    </source>
</reference>
<feature type="transmembrane region" description="Helical" evidence="9">
    <location>
        <begin position="45"/>
        <end position="67"/>
    </location>
</feature>
<evidence type="ECO:0000256" key="8">
    <source>
        <dbReference type="ARBA" id="ARBA00038436"/>
    </source>
</evidence>
<evidence type="ECO:0000256" key="3">
    <source>
        <dbReference type="ARBA" id="ARBA00022475"/>
    </source>
</evidence>
<feature type="transmembrane region" description="Helical" evidence="9">
    <location>
        <begin position="12"/>
        <end position="33"/>
    </location>
</feature>
<dbReference type="GO" id="GO:0005886">
    <property type="term" value="C:plasma membrane"/>
    <property type="evidence" value="ECO:0007669"/>
    <property type="project" value="UniProtKB-SubCell"/>
</dbReference>
<dbReference type="PANTHER" id="PTHR35011">
    <property type="entry name" value="2,3-DIKETO-L-GULONATE TRAP TRANSPORTER SMALL PERMEASE PROTEIN YIAM"/>
    <property type="match status" value="1"/>
</dbReference>
<dbReference type="InterPro" id="IPR055348">
    <property type="entry name" value="DctQ"/>
</dbReference>
<dbReference type="OrthoDB" id="7854755at2"/>
<organism evidence="12">
    <name type="scientific">Alloyangia mangrovi</name>
    <dbReference type="NCBI Taxonomy" id="1779329"/>
    <lineage>
        <taxon>Bacteria</taxon>
        <taxon>Pseudomonadati</taxon>
        <taxon>Pseudomonadota</taxon>
        <taxon>Alphaproteobacteria</taxon>
        <taxon>Rhodobacterales</taxon>
        <taxon>Roseobacteraceae</taxon>
        <taxon>Alloyangia</taxon>
    </lineage>
</organism>
<keyword evidence="2 9" id="KW-0813">Transport</keyword>
<reference evidence="12" key="1">
    <citation type="submission" date="2017-09" db="EMBL/GenBank/DDBJ databases">
        <title>Yangia sp. SAOS 153D whole genome sequencing.</title>
        <authorList>
            <person name="Verma A."/>
            <person name="Krishnamurthi S."/>
        </authorList>
    </citation>
    <scope>NUCLEOTIDE SEQUENCE [LARGE SCALE GENOMIC DNA]</scope>
    <source>
        <strain evidence="12">SAOS 153D</strain>
    </source>
</reference>
<evidence type="ECO:0000313" key="12">
    <source>
        <dbReference type="EMBL" id="PBD19574.1"/>
    </source>
</evidence>
<keyword evidence="7 9" id="KW-0472">Membrane</keyword>
<feature type="transmembrane region" description="Helical" evidence="9">
    <location>
        <begin position="130"/>
        <end position="150"/>
    </location>
</feature>
<dbReference type="AlphaFoldDB" id="A0A2A3JYL8"/>
<evidence type="ECO:0000256" key="4">
    <source>
        <dbReference type="ARBA" id="ARBA00022519"/>
    </source>
</evidence>
<keyword evidence="4 9" id="KW-0997">Cell inner membrane</keyword>
<evidence type="ECO:0000256" key="6">
    <source>
        <dbReference type="ARBA" id="ARBA00022989"/>
    </source>
</evidence>
<evidence type="ECO:0000256" key="2">
    <source>
        <dbReference type="ARBA" id="ARBA00022448"/>
    </source>
</evidence>
<feature type="transmembrane region" description="Helical" evidence="9">
    <location>
        <begin position="88"/>
        <end position="110"/>
    </location>
</feature>
<evidence type="ECO:0000313" key="11">
    <source>
        <dbReference type="EMBL" id="MCT4371034.1"/>
    </source>
</evidence>
<evidence type="ECO:0000256" key="1">
    <source>
        <dbReference type="ARBA" id="ARBA00004429"/>
    </source>
</evidence>
<sequence length="170" mass="18055">MRAMLQKTADGLISLSAFLGTLGLLFVVGVIVVDVIGRNFGMPLYGAQDLVIMTMVIIVFGGMALCARDDGHIVVDIFEPHFSPRLNRAIDVGAGLLGAVIFVLIAYTVFKSAQLSQMLNLSTNLLRLPTAWFQYALCALSLVAALALMMRAACSALGIRPAPASGQETP</sequence>
<evidence type="ECO:0000256" key="5">
    <source>
        <dbReference type="ARBA" id="ARBA00022692"/>
    </source>
</evidence>
<name>A0A2A3JYL8_9RHOB</name>
<evidence type="ECO:0000256" key="9">
    <source>
        <dbReference type="RuleBase" id="RU369079"/>
    </source>
</evidence>
<proteinExistence type="inferred from homology"/>
<gene>
    <name evidence="11" type="ORF">CLG85_012185</name>
    <name evidence="12" type="ORF">CLG85_08660</name>
</gene>
<dbReference type="EMBL" id="NTHN02000020">
    <property type="protein sequence ID" value="MCT4371034.1"/>
    <property type="molecule type" value="Genomic_DNA"/>
</dbReference>
<dbReference type="Proteomes" id="UP000217448">
    <property type="component" value="Unassembled WGS sequence"/>
</dbReference>
<accession>A0A2A3JYL8</accession>
<keyword evidence="3" id="KW-1003">Cell membrane</keyword>
<reference evidence="13" key="2">
    <citation type="submission" date="2023-07" db="EMBL/GenBank/DDBJ databases">
        <title>Yangia mangrovi SAOS 153D genome.</title>
        <authorList>
            <person name="Verma A."/>
            <person name="Pal Y."/>
            <person name="Sundharam S."/>
            <person name="Bisht B."/>
            <person name="Srinivasan K."/>
        </authorList>
    </citation>
    <scope>NUCLEOTIDE SEQUENCE [LARGE SCALE GENOMIC DNA]</scope>
    <source>
        <strain evidence="13">SAOS 153D</strain>
    </source>
</reference>
<comment type="function">
    <text evidence="9">Part of the tripartite ATP-independent periplasmic (TRAP) transport system.</text>
</comment>
<comment type="subcellular location">
    <subcellularLocation>
        <location evidence="1 9">Cell inner membrane</location>
        <topology evidence="1 9">Multi-pass membrane protein</topology>
    </subcellularLocation>
</comment>
<protein>
    <recommendedName>
        <fullName evidence="9">TRAP transporter small permease protein</fullName>
    </recommendedName>
</protein>
<keyword evidence="5 9" id="KW-0812">Transmembrane</keyword>
<dbReference type="GO" id="GO:0022857">
    <property type="term" value="F:transmembrane transporter activity"/>
    <property type="evidence" value="ECO:0007669"/>
    <property type="project" value="UniProtKB-UniRule"/>
</dbReference>
<dbReference type="Pfam" id="PF04290">
    <property type="entry name" value="DctQ"/>
    <property type="match status" value="1"/>
</dbReference>
<comment type="subunit">
    <text evidence="9">The complex comprises the extracytoplasmic solute receptor protein and the two transmembrane proteins.</text>
</comment>
<evidence type="ECO:0000259" key="10">
    <source>
        <dbReference type="Pfam" id="PF04290"/>
    </source>
</evidence>
<comment type="caution">
    <text evidence="12">The sequence shown here is derived from an EMBL/GenBank/DDBJ whole genome shotgun (WGS) entry which is preliminary data.</text>
</comment>
<evidence type="ECO:0000256" key="7">
    <source>
        <dbReference type="ARBA" id="ARBA00023136"/>
    </source>
</evidence>
<keyword evidence="6 9" id="KW-1133">Transmembrane helix</keyword>
<comment type="similarity">
    <text evidence="8 9">Belongs to the TRAP transporter small permease family.</text>
</comment>